<proteinExistence type="predicted"/>
<reference evidence="1 2" key="1">
    <citation type="submission" date="2013-06" db="EMBL/GenBank/DDBJ databases">
        <authorList>
            <person name="Walk S."/>
            <person name="Aronoff D."/>
            <person name="Young V.Y."/>
            <person name="Marsh J."/>
            <person name="Harrison L."/>
            <person name="Daugherty S.C."/>
            <person name="Shefchek K.A."/>
            <person name="Hine E.E."/>
            <person name="Tallon L.J."/>
            <person name="Sadzewicz L.K."/>
            <person name="Rasko D.A."/>
        </authorList>
    </citation>
    <scope>NUCLEOTIDE SEQUENCE [LARGE SCALE GENOMIC DNA]</scope>
    <source>
        <strain evidence="1 2">ATCC 638</strain>
    </source>
</reference>
<dbReference type="RefSeq" id="WP_021434463.1">
    <property type="nucleotide sequence ID" value="NZ_AVNC01000022.1"/>
</dbReference>
<evidence type="ECO:0000313" key="2">
    <source>
        <dbReference type="Proteomes" id="UP000015688"/>
    </source>
</evidence>
<evidence type="ECO:0000313" key="1">
    <source>
        <dbReference type="EMBL" id="EQK39998.1"/>
    </source>
</evidence>
<gene>
    <name evidence="1" type="ORF">C672_3505</name>
</gene>
<name>T4VEP9_PARBF</name>
<protein>
    <submittedName>
        <fullName evidence="1">Uncharacterized protein</fullName>
    </submittedName>
</protein>
<dbReference type="EMBL" id="AVNC01000022">
    <property type="protein sequence ID" value="EQK39998.1"/>
    <property type="molecule type" value="Genomic_DNA"/>
</dbReference>
<comment type="caution">
    <text evidence="1">The sequence shown here is derived from an EMBL/GenBank/DDBJ whole genome shotgun (WGS) entry which is preliminary data.</text>
</comment>
<dbReference type="AlphaFoldDB" id="T4VEP9"/>
<dbReference type="GeneID" id="67474434"/>
<dbReference type="PATRIC" id="fig|1233171.3.peg.3373"/>
<dbReference type="Proteomes" id="UP000015688">
    <property type="component" value="Unassembled WGS sequence"/>
</dbReference>
<accession>T4VEP9</accession>
<organism evidence="1 2">
    <name type="scientific">Paraclostridium bifermentans ATCC 638 = DSM 14991</name>
    <dbReference type="NCBI Taxonomy" id="1233171"/>
    <lineage>
        <taxon>Bacteria</taxon>
        <taxon>Bacillati</taxon>
        <taxon>Bacillota</taxon>
        <taxon>Clostridia</taxon>
        <taxon>Peptostreptococcales</taxon>
        <taxon>Peptostreptococcaceae</taxon>
        <taxon>Paraclostridium</taxon>
    </lineage>
</organism>
<sequence>MVEPKILEYIENLLLDYLENDNIEVRKCDVCNSYMIEGYCIEEGTSYYCTDECMLTEMTIEEFNNLYADGEGDSYFTTWEANRKEYNAIKEILNSFSKITNIKLK</sequence>